<organism evidence="3">
    <name type="scientific">Hubei reo-like virus 2</name>
    <dbReference type="NCBI Taxonomy" id="1923177"/>
    <lineage>
        <taxon>Viruses</taxon>
        <taxon>Riboviria</taxon>
    </lineage>
</organism>
<dbReference type="Pfam" id="PF22212">
    <property type="entry name" value="CPV_RdRP_pol_dom"/>
    <property type="match status" value="1"/>
</dbReference>
<evidence type="ECO:0000256" key="1">
    <source>
        <dbReference type="SAM" id="MobiDB-lite"/>
    </source>
</evidence>
<proteinExistence type="predicted"/>
<dbReference type="EMBL" id="KX884662">
    <property type="protein sequence ID" value="APG79142.1"/>
    <property type="molecule type" value="Genomic_RNA"/>
</dbReference>
<dbReference type="Gene3D" id="3.90.1850.10">
    <property type="entry name" value="RNA-directed RNA polymerase lambda-3"/>
    <property type="match status" value="1"/>
</dbReference>
<feature type="region of interest" description="Disordered" evidence="1">
    <location>
        <begin position="26"/>
        <end position="48"/>
    </location>
</feature>
<reference evidence="3" key="1">
    <citation type="journal article" date="2016" name="Nature">
        <title>Redefining the invertebrate RNA virosphere.</title>
        <authorList>
            <person name="Shi M."/>
            <person name="Lin X.D."/>
            <person name="Tian J.H."/>
            <person name="Chen L.J."/>
            <person name="Chen X."/>
            <person name="Li C.X."/>
            <person name="Qin X.C."/>
            <person name="Li J."/>
            <person name="Cao J.P."/>
            <person name="Eden J.S."/>
            <person name="Buchmann J."/>
            <person name="Wang W."/>
            <person name="Xu J."/>
            <person name="Holmes E.C."/>
            <person name="Zhang Y.Z."/>
        </authorList>
    </citation>
    <scope>NUCLEOTIDE SEQUENCE</scope>
    <source>
        <strain evidence="3">QTM25955</strain>
    </source>
</reference>
<evidence type="ECO:0000259" key="2">
    <source>
        <dbReference type="Pfam" id="PF22209"/>
    </source>
</evidence>
<protein>
    <submittedName>
        <fullName evidence="3">RNA-dependent RNA polymerase</fullName>
    </submittedName>
</protein>
<name>A0A1L3KP27_9VIRU</name>
<evidence type="ECO:0000313" key="3">
    <source>
        <dbReference type="EMBL" id="APG79142.1"/>
    </source>
</evidence>
<dbReference type="GO" id="GO:0003968">
    <property type="term" value="F:RNA-directed RNA polymerase activity"/>
    <property type="evidence" value="ECO:0007669"/>
    <property type="project" value="UniProtKB-KW"/>
</dbReference>
<feature type="domain" description="RNA-directed RNA polymerase N-terminal" evidence="2">
    <location>
        <begin position="144"/>
        <end position="348"/>
    </location>
</feature>
<keyword evidence="3" id="KW-0808">Transferase</keyword>
<keyword evidence="3" id="KW-0548">Nucleotidyltransferase</keyword>
<accession>A0A1L3KP27</accession>
<dbReference type="InterPro" id="IPR054006">
    <property type="entry name" value="RdRP_N"/>
</dbReference>
<keyword evidence="3" id="KW-0696">RNA-directed RNA polymerase</keyword>
<dbReference type="Pfam" id="PF22209">
    <property type="entry name" value="CPV_RdRP_N"/>
    <property type="match status" value="1"/>
</dbReference>
<sequence length="1359" mass="154777">MNVIDLDKLSFYLTQYESKFKESTKSTETISKGKKTNQDTNSKNKKGEKLRSNDFELINKNALLTLAGRINREYLTTIDIITHKLPLTDIFDDQLKFNQLDDKLDWITSLIKMPRDATLLILKSVNTKKPIPCNEDIQVDPAEVPVKINNPPLFNFGNLIWKDGANIPESKFRYIHNFEIKNAIKKISNISDLSTRSTKMEAKMVSYFINKVLNQTRSVNISRMSIISLLLLFVIPSNNMSLHHCIKEQNPGLYYLQQLMKNYVRWPFLDSSSGMYYPNDDIMSSQLPLLIYSVLNRMVSYSLGAITIGYFNLSMNVFFEWSIDSLDDNHLNYKGDMNKVTKLLNERVDTNEKILNFDSSGIMGVRQLDNNLEFWLSGEKDSLIKILNESVNNRPYFNVVSELLKRTFSRDDLILHKLALECCTNNTTFKKSSPILEYDRSAEHKVYTPVALKHAKVSYNGFIIEPRYSGTLGKCWDKIMSYNGVIQEKLKNRNLEAEFFDRLSNNSSGIVSDTVISKKRDDVLLKALPTIPYGQRYVTALLENDILYNKEKALDSITQRVRAGKREQNDRRSRWIMMVLNILQSVFSVALTYGREFAKHSKFIASGKQIGNIKDMVQVLRSSSEAHSVNTDNDIKGMDSSTQEQVANLVLTAVWKSLEGLDIKNFFYASNEIILCDVHDDFGNIVSKVKYEANAAQVFIMDIVSKMRQNSFEFTEEWLVEIVNISGSVFWSGAFHTAVQHNTFLSSLLDVLVDHVNASLSIYQVSIEGLVLGDDVTLEIKNNETNKGSDHRSATIIQELIKLLNDAGFEAEPESSRFSATFLQQTGLFGGCKPKHARLSLITAEQDTNRTKDPTEQIKEIGDILDELSARSPSPSSAIPIFNSFWAVARHLTLKQGLDNDSFSNRIDKMGLALLKEDNAYNRWIGISPLNKNSIWITIPFVAVYLPEVFGSTPMPMFFRSKGEVMYPSYFAPKGSFSYWYLFKALEKKMSAEEIIAETKNHKESYIRAVKEKIAKGYVSETKLSQIDSMEWFVNPKSKIDQRLAFKLGLSFSQWLIPKIAKRYRLTEEEESSPVFSKLVAIGQSKQDSLKVAASNFSISRLSKERYFMPESLKYTSQPENRIKQAFILKKTKSKKNGSSNKKLIDSIYSLLIRSEEIEFTIKDVALSDYDVILSNTKLELAPEASLLNIASLGGCCKIGSESHSLCLLFGTPLTTEGRESLSESFRNEMSFGADVDLVMKEAMKIMKIKESLIYDFLTAIGIDSRSHERLVKMIRDYIQVGNVSTQSIFNVRKYFYHSTNPSIVSRLGMISYSSIIGIRWSRMQAVLIRDYLFAFPSTSKKVIIKPTPALFNRLVRPE</sequence>